<dbReference type="SUPFAM" id="SSF75304">
    <property type="entry name" value="Amidase signature (AS) enzymes"/>
    <property type="match status" value="1"/>
</dbReference>
<dbReference type="PANTHER" id="PTHR42678">
    <property type="entry name" value="AMIDASE"/>
    <property type="match status" value="1"/>
</dbReference>
<sequence>MSDSNFSRADDMTPGWSAFGGQTKSAYDPTSFDKSPKQPGLASLCGGSSSGSAVGISAGFAPLALGTETGGSNVYPASKAGLYGIRPTLRTISSDGVFRCTKSFDGVGAMARAPLDLSHVIETILAPEARAKLPVDAFAGSLMGSWEGLRVGIADSTWGGEEKAKWASSHILGEYLRG</sequence>
<dbReference type="Proteomes" id="UP000785200">
    <property type="component" value="Unassembled WGS sequence"/>
</dbReference>
<proteinExistence type="predicted"/>
<evidence type="ECO:0000313" key="3">
    <source>
        <dbReference type="EMBL" id="KAG0649654.1"/>
    </source>
</evidence>
<evidence type="ECO:0000256" key="1">
    <source>
        <dbReference type="SAM" id="MobiDB-lite"/>
    </source>
</evidence>
<dbReference type="PANTHER" id="PTHR42678:SF34">
    <property type="entry name" value="OS04G0183300 PROTEIN"/>
    <property type="match status" value="1"/>
</dbReference>
<dbReference type="Gene3D" id="3.90.1300.10">
    <property type="entry name" value="Amidase signature (AS) domain"/>
    <property type="match status" value="1"/>
</dbReference>
<name>A0A9P6VLA3_9HELO</name>
<dbReference type="Pfam" id="PF01425">
    <property type="entry name" value="Amidase"/>
    <property type="match status" value="1"/>
</dbReference>
<dbReference type="AlphaFoldDB" id="A0A9P6VLA3"/>
<reference evidence="3" key="1">
    <citation type="submission" date="2019-07" db="EMBL/GenBank/DDBJ databases">
        <title>Hyphodiscus hymeniophilus genome sequencing and assembly.</title>
        <authorList>
            <person name="Kramer G."/>
            <person name="Nodwell J."/>
        </authorList>
    </citation>
    <scope>NUCLEOTIDE SEQUENCE</scope>
    <source>
        <strain evidence="3">ATCC 34498</strain>
    </source>
</reference>
<organism evidence="3 4">
    <name type="scientific">Hyphodiscus hymeniophilus</name>
    <dbReference type="NCBI Taxonomy" id="353542"/>
    <lineage>
        <taxon>Eukaryota</taxon>
        <taxon>Fungi</taxon>
        <taxon>Dikarya</taxon>
        <taxon>Ascomycota</taxon>
        <taxon>Pezizomycotina</taxon>
        <taxon>Leotiomycetes</taxon>
        <taxon>Helotiales</taxon>
        <taxon>Hyphodiscaceae</taxon>
        <taxon>Hyphodiscus</taxon>
    </lineage>
</organism>
<accession>A0A9P6VLA3</accession>
<dbReference type="OrthoDB" id="566138at2759"/>
<keyword evidence="4" id="KW-1185">Reference proteome</keyword>
<dbReference type="InterPro" id="IPR036928">
    <property type="entry name" value="AS_sf"/>
</dbReference>
<protein>
    <submittedName>
        <fullName evidence="3">Glutamyl-tRNA(Gln) amidotransferase subunit A</fullName>
    </submittedName>
</protein>
<dbReference type="InterPro" id="IPR023631">
    <property type="entry name" value="Amidase_dom"/>
</dbReference>
<gene>
    <name evidence="3" type="ORF">D0Z07_4068</name>
</gene>
<feature type="domain" description="Amidase" evidence="2">
    <location>
        <begin position="43"/>
        <end position="156"/>
    </location>
</feature>
<feature type="region of interest" description="Disordered" evidence="1">
    <location>
        <begin position="1"/>
        <end position="40"/>
    </location>
</feature>
<evidence type="ECO:0000259" key="2">
    <source>
        <dbReference type="Pfam" id="PF01425"/>
    </source>
</evidence>
<comment type="caution">
    <text evidence="3">The sequence shown here is derived from an EMBL/GenBank/DDBJ whole genome shotgun (WGS) entry which is preliminary data.</text>
</comment>
<evidence type="ECO:0000313" key="4">
    <source>
        <dbReference type="Proteomes" id="UP000785200"/>
    </source>
</evidence>
<dbReference type="EMBL" id="VNKQ01000007">
    <property type="protein sequence ID" value="KAG0649654.1"/>
    <property type="molecule type" value="Genomic_DNA"/>
</dbReference>